<dbReference type="Gene3D" id="3.40.50.150">
    <property type="entry name" value="Vaccinia Virus protein VP39"/>
    <property type="match status" value="1"/>
</dbReference>
<proteinExistence type="inferred from homology"/>
<dbReference type="PROSITE" id="PS51608">
    <property type="entry name" value="SAM_MT_UBIE"/>
    <property type="match status" value="1"/>
</dbReference>
<evidence type="ECO:0000313" key="5">
    <source>
        <dbReference type="EMBL" id="KEG00425.1"/>
    </source>
</evidence>
<dbReference type="CDD" id="cd02440">
    <property type="entry name" value="AdoMet_MTases"/>
    <property type="match status" value="1"/>
</dbReference>
<dbReference type="SUPFAM" id="SSF53335">
    <property type="entry name" value="S-adenosyl-L-methionine-dependent methyltransferases"/>
    <property type="match status" value="1"/>
</dbReference>
<reference evidence="5 6" key="1">
    <citation type="submission" date="2013-02" db="EMBL/GenBank/DDBJ databases">
        <title>The Genome Sequence of Plasmodium vinckei vinckei.</title>
        <authorList>
            <consortium name="The Broad Institute Genome Sequencing Platform"/>
            <consortium name="The Broad Institute Genome Sequencing Center for Infectious Disease"/>
            <person name="Neafsey D."/>
            <person name="Cheeseman I."/>
            <person name="Volkman S."/>
            <person name="Adams J."/>
            <person name="Walker B."/>
            <person name="Young S.K."/>
            <person name="Zeng Q."/>
            <person name="Gargeya S."/>
            <person name="Fitzgerald M."/>
            <person name="Haas B."/>
            <person name="Abouelleil A."/>
            <person name="Alvarado L."/>
            <person name="Arachchi H.M."/>
            <person name="Berlin A.M."/>
            <person name="Chapman S.B."/>
            <person name="Dewar J."/>
            <person name="Goldberg J."/>
            <person name="Griggs A."/>
            <person name="Gujja S."/>
            <person name="Hansen M."/>
            <person name="Howarth C."/>
            <person name="Imamovic A."/>
            <person name="Larimer J."/>
            <person name="McCowan C."/>
            <person name="Murphy C."/>
            <person name="Neiman D."/>
            <person name="Pearson M."/>
            <person name="Priest M."/>
            <person name="Roberts A."/>
            <person name="Saif S."/>
            <person name="Shea T."/>
            <person name="Sisk P."/>
            <person name="Sykes S."/>
            <person name="Wortman J."/>
            <person name="Nusbaum C."/>
            <person name="Birren B."/>
        </authorList>
    </citation>
    <scope>NUCLEOTIDE SEQUENCE [LARGE SCALE GENOMIC DNA]</scope>
    <source>
        <strain evidence="6">vinckei</strain>
    </source>
</reference>
<dbReference type="InterPro" id="IPR023576">
    <property type="entry name" value="UbiE/COQ5_MeTrFase_CS"/>
</dbReference>
<dbReference type="UniPathway" id="UPA00232"/>
<keyword evidence="4" id="KW-0496">Mitochondrion</keyword>
<dbReference type="PANTHER" id="PTHR43591:SF24">
    <property type="entry name" value="2-METHOXY-6-POLYPRENYL-1,4-BENZOQUINOL METHYLASE, MITOCHONDRIAL"/>
    <property type="match status" value="1"/>
</dbReference>
<dbReference type="InterPro" id="IPR004033">
    <property type="entry name" value="UbiE/COQ5_MeTrFase"/>
</dbReference>
<keyword evidence="3 4" id="KW-0949">S-adenosyl-L-methionine</keyword>
<dbReference type="Proteomes" id="UP000030681">
    <property type="component" value="Unassembled WGS sequence"/>
</dbReference>
<dbReference type="RefSeq" id="XP_008626468.2">
    <property type="nucleotide sequence ID" value="XM_008628246.2"/>
</dbReference>
<dbReference type="InterPro" id="IPR029063">
    <property type="entry name" value="SAM-dependent_MTases_sf"/>
</dbReference>
<dbReference type="OrthoDB" id="6329284at2759"/>
<dbReference type="PANTHER" id="PTHR43591">
    <property type="entry name" value="METHYLTRANSFERASE"/>
    <property type="match status" value="1"/>
</dbReference>
<keyword evidence="1 4" id="KW-0489">Methyltransferase</keyword>
<dbReference type="GO" id="GO:0008425">
    <property type="term" value="F:2-methoxy-6-polyprenyl-1,4-benzoquinol methyltransferase activity"/>
    <property type="evidence" value="ECO:0007669"/>
    <property type="project" value="UniProtKB-UniRule"/>
</dbReference>
<feature type="binding site" evidence="4">
    <location>
        <position position="250"/>
    </location>
    <ligand>
        <name>S-adenosyl-L-methionine</name>
        <dbReference type="ChEBI" id="CHEBI:59789"/>
    </ligand>
</feature>
<sequence>MGASKICTSYHHNYYCRRIQPYLLKNGTNLFMDKTKCFYTNERLYNFGFQKVTEEIKSKLVYNLFSKVSNKYDIMNDLMSFRLHRCWKDQFIKELDLFLKYQCYNTKKKNINDSINVDPNNNTTNDESMNQNISSDHNEQIKNLNAHKCKILDLAGGTGDIAFRILERYKYFLEKIKIFDNKNNYDRISEEFYKNPLVNIIVCDVNNDMINVGIERAKNLNLNKNITWLVENAEDLKSIEDNSIDIITLSFGIRNFTNISKALTEMYRVLKPGGRLLCLEFSKVECNAINLFYNFYLNNYIPLLGKYIANNEHAYKYLAESIQTFLTPDELSQLMHQTQFKNISYTTMTFGIVAIHSAYKLN</sequence>
<dbReference type="PROSITE" id="PS01183">
    <property type="entry name" value="UBIE_1"/>
    <property type="match status" value="1"/>
</dbReference>
<accession>A0A081I9R7</accession>
<feature type="binding site" evidence="4">
    <location>
        <position position="204"/>
    </location>
    <ligand>
        <name>S-adenosyl-L-methionine</name>
        <dbReference type="ChEBI" id="CHEBI:59789"/>
    </ligand>
</feature>
<comment type="similarity">
    <text evidence="4">Belongs to the class I-like SAM-binding methyltransferase superfamily. MenG/UbiE family.</text>
</comment>
<dbReference type="GeneID" id="19962815"/>
<evidence type="ECO:0000256" key="1">
    <source>
        <dbReference type="ARBA" id="ARBA00022603"/>
    </source>
</evidence>
<dbReference type="Pfam" id="PF01209">
    <property type="entry name" value="Ubie_methyltran"/>
    <property type="match status" value="2"/>
</dbReference>
<dbReference type="GO" id="GO:0032259">
    <property type="term" value="P:methylation"/>
    <property type="evidence" value="ECO:0007669"/>
    <property type="project" value="UniProtKB-KW"/>
</dbReference>
<dbReference type="GO" id="GO:0031314">
    <property type="term" value="C:extrinsic component of mitochondrial inner membrane"/>
    <property type="evidence" value="ECO:0007669"/>
    <property type="project" value="UniProtKB-UniRule"/>
</dbReference>
<evidence type="ECO:0000256" key="2">
    <source>
        <dbReference type="ARBA" id="ARBA00022679"/>
    </source>
</evidence>
<comment type="subcellular location">
    <subcellularLocation>
        <location evidence="4">Mitochondrion inner membrane</location>
        <topology evidence="4">Peripheral membrane protein</topology>
        <orientation evidence="4">Matrix side</orientation>
    </subcellularLocation>
</comment>
<keyword evidence="5" id="KW-0830">Ubiquinone</keyword>
<evidence type="ECO:0000313" key="6">
    <source>
        <dbReference type="Proteomes" id="UP000030681"/>
    </source>
</evidence>
<keyword evidence="4" id="KW-0999">Mitochondrion inner membrane</keyword>
<dbReference type="NCBIfam" id="TIGR01934">
    <property type="entry name" value="MenG_MenH_UbiE"/>
    <property type="match status" value="1"/>
</dbReference>
<dbReference type="KEGG" id="pvv:PVVCY_0300360"/>
<comment type="pathway">
    <text evidence="4">Cofactor biosynthesis; ubiquinone biosynthesis.</text>
</comment>
<dbReference type="PROSITE" id="PS01184">
    <property type="entry name" value="UBIE_2"/>
    <property type="match status" value="1"/>
</dbReference>
<organism evidence="5 6">
    <name type="scientific">Plasmodium vinckei vinckei</name>
    <dbReference type="NCBI Taxonomy" id="54757"/>
    <lineage>
        <taxon>Eukaryota</taxon>
        <taxon>Sar</taxon>
        <taxon>Alveolata</taxon>
        <taxon>Apicomplexa</taxon>
        <taxon>Aconoidasida</taxon>
        <taxon>Haemosporida</taxon>
        <taxon>Plasmodiidae</taxon>
        <taxon>Plasmodium</taxon>
        <taxon>Plasmodium (Vinckeia)</taxon>
    </lineage>
</organism>
<keyword evidence="4" id="KW-0831">Ubiquinone biosynthesis</keyword>
<keyword evidence="4" id="KW-0472">Membrane</keyword>
<comment type="catalytic activity">
    <reaction evidence="4">
        <text>a 2-methoxy-6-(all-trans-polyprenyl)benzene-1,4-diol + S-adenosyl-L-methionine = a 5-methoxy-2-methyl-3-(all-trans-polyprenyl)benzene-1,4-diol + S-adenosyl-L-homocysteine + H(+)</text>
        <dbReference type="Rhea" id="RHEA:28286"/>
        <dbReference type="Rhea" id="RHEA-COMP:10858"/>
        <dbReference type="Rhea" id="RHEA-COMP:10859"/>
        <dbReference type="ChEBI" id="CHEBI:15378"/>
        <dbReference type="ChEBI" id="CHEBI:57856"/>
        <dbReference type="ChEBI" id="CHEBI:59789"/>
        <dbReference type="ChEBI" id="CHEBI:84166"/>
        <dbReference type="ChEBI" id="CHEBI:84167"/>
        <dbReference type="EC" id="2.1.1.201"/>
    </reaction>
</comment>
<dbReference type="AlphaFoldDB" id="A0A081I9R7"/>
<comment type="function">
    <text evidence="4">Methyltransferase required for the conversion of 2-polyprenyl-6-methoxy-1,4-benzoquinol (DDMQH2) to 2-polyprenyl-3-methyl-6-methoxy-1,4-benzoquinol (DMQH2).</text>
</comment>
<gene>
    <name evidence="5" type="ORF">YYE_04609</name>
</gene>
<dbReference type="EMBL" id="KL446956">
    <property type="protein sequence ID" value="KEG00425.1"/>
    <property type="molecule type" value="Genomic_DNA"/>
</dbReference>
<protein>
    <recommendedName>
        <fullName evidence="4">2-methoxy-6-polyprenyl-1,4-benzoquinol methylase, mitochondrial</fullName>
        <ecNumber evidence="4">2.1.1.201</ecNumber>
    </recommendedName>
    <alternativeName>
        <fullName evidence="4">Ubiquinone biosynthesis methyltransferase COQ5</fullName>
    </alternativeName>
</protein>
<dbReference type="EC" id="2.1.1.201" evidence="4"/>
<feature type="binding site" evidence="4">
    <location>
        <position position="158"/>
    </location>
    <ligand>
        <name>S-adenosyl-L-methionine</name>
        <dbReference type="ChEBI" id="CHEBI:59789"/>
    </ligand>
</feature>
<evidence type="ECO:0000256" key="3">
    <source>
        <dbReference type="ARBA" id="ARBA00022691"/>
    </source>
</evidence>
<evidence type="ECO:0000256" key="4">
    <source>
        <dbReference type="HAMAP-Rule" id="MF_03191"/>
    </source>
</evidence>
<dbReference type="HAMAP" id="MF_01813">
    <property type="entry name" value="MenG_UbiE_methyltr"/>
    <property type="match status" value="1"/>
</dbReference>
<feature type="binding site" evidence="4">
    <location>
        <begin position="232"/>
        <end position="233"/>
    </location>
    <ligand>
        <name>S-adenosyl-L-methionine</name>
        <dbReference type="ChEBI" id="CHEBI:59789"/>
    </ligand>
</feature>
<name>A0A081I9R7_PLAVN</name>
<keyword evidence="2 4" id="KW-0808">Transferase</keyword>
<comment type="subunit">
    <text evidence="4">Component of a multi-subunit COQ enzyme complex.</text>
</comment>